<gene>
    <name evidence="2" type="ORF">H5410_028173</name>
</gene>
<comment type="caution">
    <text evidence="2">The sequence shown here is derived from an EMBL/GenBank/DDBJ whole genome shotgun (WGS) entry which is preliminary data.</text>
</comment>
<evidence type="ECO:0000259" key="1">
    <source>
        <dbReference type="PROSITE" id="PS50807"/>
    </source>
</evidence>
<sequence>MNVHNKTQLTHARINCILKDSSCDTPLSKILKLTILTSDASSSSSNIFKCPHTKNDSIFTHNGLPIFSNQQLFQLTQDQKGHFKACNGAECKGRITEFLGRARSSSPKELALKTAASRRWGELLDVSPIAFGEQRYAC</sequence>
<evidence type="ECO:0000313" key="2">
    <source>
        <dbReference type="EMBL" id="KAG5606681.1"/>
    </source>
</evidence>
<organism evidence="2 3">
    <name type="scientific">Solanum commersonii</name>
    <name type="common">Commerson's wild potato</name>
    <name type="synonym">Commerson's nightshade</name>
    <dbReference type="NCBI Taxonomy" id="4109"/>
    <lineage>
        <taxon>Eukaryota</taxon>
        <taxon>Viridiplantae</taxon>
        <taxon>Streptophyta</taxon>
        <taxon>Embryophyta</taxon>
        <taxon>Tracheophyta</taxon>
        <taxon>Spermatophyta</taxon>
        <taxon>Magnoliopsida</taxon>
        <taxon>eudicotyledons</taxon>
        <taxon>Gunneridae</taxon>
        <taxon>Pentapetalae</taxon>
        <taxon>asterids</taxon>
        <taxon>lamiids</taxon>
        <taxon>Solanales</taxon>
        <taxon>Solanaceae</taxon>
        <taxon>Solanoideae</taxon>
        <taxon>Solaneae</taxon>
        <taxon>Solanum</taxon>
    </lineage>
</organism>
<dbReference type="EMBL" id="JACXVP010000005">
    <property type="protein sequence ID" value="KAG5606681.1"/>
    <property type="molecule type" value="Genomic_DNA"/>
</dbReference>
<evidence type="ECO:0000313" key="3">
    <source>
        <dbReference type="Proteomes" id="UP000824120"/>
    </source>
</evidence>
<feature type="domain" description="GCM" evidence="1">
    <location>
        <begin position="1"/>
        <end position="122"/>
    </location>
</feature>
<dbReference type="InterPro" id="IPR003902">
    <property type="entry name" value="Tscrpt_reg_GCM"/>
</dbReference>
<name>A0A9J5Z1B3_SOLCO</name>
<dbReference type="GO" id="GO:0006355">
    <property type="term" value="P:regulation of DNA-templated transcription"/>
    <property type="evidence" value="ECO:0007669"/>
    <property type="project" value="InterPro"/>
</dbReference>
<dbReference type="PROSITE" id="PS50807">
    <property type="entry name" value="GCM"/>
    <property type="match status" value="1"/>
</dbReference>
<keyword evidence="3" id="KW-1185">Reference proteome</keyword>
<proteinExistence type="predicted"/>
<dbReference type="Proteomes" id="UP000824120">
    <property type="component" value="Chromosome 5"/>
</dbReference>
<reference evidence="2 3" key="1">
    <citation type="submission" date="2020-09" db="EMBL/GenBank/DDBJ databases">
        <title>De no assembly of potato wild relative species, Solanum commersonii.</title>
        <authorList>
            <person name="Cho K."/>
        </authorList>
    </citation>
    <scope>NUCLEOTIDE SEQUENCE [LARGE SCALE GENOMIC DNA]</scope>
    <source>
        <strain evidence="2">LZ3.2</strain>
        <tissue evidence="2">Leaf</tissue>
    </source>
</reference>
<accession>A0A9J5Z1B3</accession>
<protein>
    <recommendedName>
        <fullName evidence="1">GCM domain-containing protein</fullName>
    </recommendedName>
</protein>
<dbReference type="GO" id="GO:0003677">
    <property type="term" value="F:DNA binding"/>
    <property type="evidence" value="ECO:0007669"/>
    <property type="project" value="InterPro"/>
</dbReference>
<dbReference type="AlphaFoldDB" id="A0A9J5Z1B3"/>